<dbReference type="EMBL" id="CAACVI010000004">
    <property type="protein sequence ID" value="VEN73178.1"/>
    <property type="molecule type" value="Genomic_DNA"/>
</dbReference>
<name>A0A484HHB4_9BACT</name>
<dbReference type="AlphaFoldDB" id="A0A484HHB4"/>
<dbReference type="Gene3D" id="3.30.420.10">
    <property type="entry name" value="Ribonuclease H-like superfamily/Ribonuclease H"/>
    <property type="match status" value="1"/>
</dbReference>
<dbReference type="InterPro" id="IPR038717">
    <property type="entry name" value="Tc1-like_DDE_dom"/>
</dbReference>
<dbReference type="Pfam" id="PF13358">
    <property type="entry name" value="DDE_3"/>
    <property type="match status" value="1"/>
</dbReference>
<organism evidence="3">
    <name type="scientific">uncultured Desulfobacteraceae bacterium</name>
    <dbReference type="NCBI Taxonomy" id="218296"/>
    <lineage>
        <taxon>Bacteria</taxon>
        <taxon>Pseudomonadati</taxon>
        <taxon>Thermodesulfobacteriota</taxon>
        <taxon>Desulfobacteria</taxon>
        <taxon>Desulfobacterales</taxon>
        <taxon>Desulfobacteraceae</taxon>
        <taxon>environmental samples</taxon>
    </lineage>
</organism>
<proteinExistence type="predicted"/>
<accession>A0A484HHB4</accession>
<evidence type="ECO:0000313" key="3">
    <source>
        <dbReference type="EMBL" id="VEN73802.1"/>
    </source>
</evidence>
<evidence type="ECO:0000313" key="2">
    <source>
        <dbReference type="EMBL" id="VEN73178.1"/>
    </source>
</evidence>
<dbReference type="EMBL" id="CAACVI010000012">
    <property type="protein sequence ID" value="VEN73802.1"/>
    <property type="molecule type" value="Genomic_DNA"/>
</dbReference>
<evidence type="ECO:0000313" key="4">
    <source>
        <dbReference type="EMBL" id="VEN74414.1"/>
    </source>
</evidence>
<feature type="domain" description="Tc1-like transposase DDE" evidence="1">
    <location>
        <begin position="177"/>
        <end position="367"/>
    </location>
</feature>
<protein>
    <submittedName>
        <fullName evidence="3">Transposase</fullName>
    </submittedName>
</protein>
<dbReference type="InterPro" id="IPR036397">
    <property type="entry name" value="RNaseH_sf"/>
</dbReference>
<dbReference type="EMBL" id="CAACVI010000025">
    <property type="protein sequence ID" value="VEN74414.1"/>
    <property type="molecule type" value="Genomic_DNA"/>
</dbReference>
<gene>
    <name evidence="2" type="ORF">EPICR_120076</name>
    <name evidence="3" type="ORF">EPICR_20272</name>
    <name evidence="4" type="ORF">EPICR_310001</name>
</gene>
<reference evidence="3" key="1">
    <citation type="submission" date="2019-01" db="EMBL/GenBank/DDBJ databases">
        <authorList>
            <consortium name="Genoscope - CEA"/>
            <person name="William W."/>
        </authorList>
    </citation>
    <scope>NUCLEOTIDE SEQUENCE</scope>
    <source>
        <strain evidence="3">CR-1</strain>
    </source>
</reference>
<sequence>MFSCRGKPLTPEIKKVTVSVKQYFDRNKIIPAEPSVKRAADALGIGVATVKRIMADYNRDPGLLDKPAKLRGRPIYAVNVSYQESARSYIRTANKKGEHITLADIKNFLEERYPGESFNKATLGRTLNRWGFEFGQGVRSQHLKEKDHVVAARQRYLREMRDNRVPGKSADTIRPEVYLDESYVNKNHSNNFIWYYGEDGPWVQKPTGKGERLIIINAITKAGWVPGSKLVFKSTRKTGDYHGQMNWELFKKWFIEMLLPNIPKKSLIIMDNASYHNILSEHSPPTPKSSKKKIKEWLEKNKVYCRDDCLKAELIEILMKMAPEPIYAIDEIAISFGHKVLRTPPYHPELQPIEICWGLVKNYVARNCDFTMKNLIKQLDCGFNKVTATICDKIIKKIRKIENEFWVTDIKMDAQ</sequence>
<dbReference type="PANTHER" id="PTHR33939:SF1">
    <property type="entry name" value="DUF4371 DOMAIN-CONTAINING PROTEIN"/>
    <property type="match status" value="1"/>
</dbReference>
<evidence type="ECO:0000259" key="1">
    <source>
        <dbReference type="Pfam" id="PF13358"/>
    </source>
</evidence>
<dbReference type="GO" id="GO:0003676">
    <property type="term" value="F:nucleic acid binding"/>
    <property type="evidence" value="ECO:0007669"/>
    <property type="project" value="InterPro"/>
</dbReference>
<dbReference type="PANTHER" id="PTHR33939">
    <property type="entry name" value="PROTEIN CBG22215"/>
    <property type="match status" value="1"/>
</dbReference>